<accession>A0A7I7XYR1</accession>
<dbReference type="EMBL" id="AP022612">
    <property type="protein sequence ID" value="BBZ34485.1"/>
    <property type="molecule type" value="Genomic_DNA"/>
</dbReference>
<evidence type="ECO:0000313" key="3">
    <source>
        <dbReference type="Proteomes" id="UP000466931"/>
    </source>
</evidence>
<evidence type="ECO:0000313" key="2">
    <source>
        <dbReference type="EMBL" id="BBZ34485.1"/>
    </source>
</evidence>
<name>A0A7I7XYR1_9MYCO</name>
<dbReference type="AlphaFoldDB" id="A0A7I7XYR1"/>
<evidence type="ECO:0000256" key="1">
    <source>
        <dbReference type="SAM" id="MobiDB-lite"/>
    </source>
</evidence>
<dbReference type="RefSeq" id="WP_163645407.1">
    <property type="nucleotide sequence ID" value="NZ_AP022612.1"/>
</dbReference>
<organism evidence="2 3">
    <name type="scientific">Mycolicibacterium confluentis</name>
    <dbReference type="NCBI Taxonomy" id="28047"/>
    <lineage>
        <taxon>Bacteria</taxon>
        <taxon>Bacillati</taxon>
        <taxon>Actinomycetota</taxon>
        <taxon>Actinomycetes</taxon>
        <taxon>Mycobacteriales</taxon>
        <taxon>Mycobacteriaceae</taxon>
        <taxon>Mycolicibacterium</taxon>
    </lineage>
</organism>
<sequence>MADVLDGAARAARAGAADLETAKQQVLDSVRKAAAAGFEVHDDLSVSTRHGVTAAEYPAKLAEGQALSAEISARALRVAELDAEVAATISAAVAPLGEVSFAEGTVQPMDAPLSPHLSPAPEPDGGGGGGDAEQGAEEPKTWQDMLLPEGPSAAENPAQDEERSPTLQDQLFPPGTTADPKEVPKNLDQALEATAPGLGAAMEQQRQAALSRVPSVQDLKSDLAVIAAARDLLAMQGVPPESMDARA</sequence>
<proteinExistence type="predicted"/>
<dbReference type="Proteomes" id="UP000466931">
    <property type="component" value="Chromosome"/>
</dbReference>
<keyword evidence="3" id="KW-1185">Reference proteome</keyword>
<reference evidence="2" key="2">
    <citation type="submission" date="2020-02" db="EMBL/GenBank/DDBJ databases">
        <authorList>
            <person name="Matsumoto Y."/>
            <person name="Motooka D."/>
            <person name="Nakamura S."/>
        </authorList>
    </citation>
    <scope>NUCLEOTIDE SEQUENCE</scope>
    <source>
        <strain evidence="2">JCM 13671</strain>
    </source>
</reference>
<gene>
    <name evidence="2" type="ORF">MCNF_30900</name>
</gene>
<feature type="region of interest" description="Disordered" evidence="1">
    <location>
        <begin position="107"/>
        <end position="187"/>
    </location>
</feature>
<reference evidence="2" key="1">
    <citation type="journal article" date="2019" name="Emerg. Microbes Infect.">
        <title>Comprehensive subspecies identification of 175 nontuberculous mycobacteria species based on 7547 genomic profiles.</title>
        <authorList>
            <person name="Matsumoto Y."/>
            <person name="Kinjo T."/>
            <person name="Motooka D."/>
            <person name="Nabeya D."/>
            <person name="Jung N."/>
            <person name="Uechi K."/>
            <person name="Horii T."/>
            <person name="Iida T."/>
            <person name="Fujita J."/>
            <person name="Nakamura S."/>
        </authorList>
    </citation>
    <scope>NUCLEOTIDE SEQUENCE [LARGE SCALE GENOMIC DNA]</scope>
    <source>
        <strain evidence="2">JCM 13671</strain>
    </source>
</reference>
<protein>
    <submittedName>
        <fullName evidence="2">Uncharacterized protein</fullName>
    </submittedName>
</protein>